<dbReference type="EMBL" id="BQNB010010371">
    <property type="protein sequence ID" value="GJS76380.1"/>
    <property type="molecule type" value="Genomic_DNA"/>
</dbReference>
<gene>
    <name evidence="2" type="ORF">Tco_0726261</name>
</gene>
<keyword evidence="1" id="KW-0472">Membrane</keyword>
<keyword evidence="1" id="KW-0812">Transmembrane</keyword>
<keyword evidence="3" id="KW-1185">Reference proteome</keyword>
<reference evidence="2" key="2">
    <citation type="submission" date="2022-01" db="EMBL/GenBank/DDBJ databases">
        <authorList>
            <person name="Yamashiro T."/>
            <person name="Shiraishi A."/>
            <person name="Satake H."/>
            <person name="Nakayama K."/>
        </authorList>
    </citation>
    <scope>NUCLEOTIDE SEQUENCE</scope>
</reference>
<evidence type="ECO:0000313" key="2">
    <source>
        <dbReference type="EMBL" id="GJS76380.1"/>
    </source>
</evidence>
<organism evidence="2 3">
    <name type="scientific">Tanacetum coccineum</name>
    <dbReference type="NCBI Taxonomy" id="301880"/>
    <lineage>
        <taxon>Eukaryota</taxon>
        <taxon>Viridiplantae</taxon>
        <taxon>Streptophyta</taxon>
        <taxon>Embryophyta</taxon>
        <taxon>Tracheophyta</taxon>
        <taxon>Spermatophyta</taxon>
        <taxon>Magnoliopsida</taxon>
        <taxon>eudicotyledons</taxon>
        <taxon>Gunneridae</taxon>
        <taxon>Pentapetalae</taxon>
        <taxon>asterids</taxon>
        <taxon>campanulids</taxon>
        <taxon>Asterales</taxon>
        <taxon>Asteraceae</taxon>
        <taxon>Asteroideae</taxon>
        <taxon>Anthemideae</taxon>
        <taxon>Anthemidinae</taxon>
        <taxon>Tanacetum</taxon>
    </lineage>
</organism>
<evidence type="ECO:0000313" key="3">
    <source>
        <dbReference type="Proteomes" id="UP001151760"/>
    </source>
</evidence>
<keyword evidence="1" id="KW-1133">Transmembrane helix</keyword>
<sequence length="125" mass="13871">MAAWPVRCTGFVHKKELTVFQGIYVTVLFYFSIAILGSCIDTYSFVYQLIKVASVNSDSLKKFDSIVEFISVITTVGSEAAEKELIRLGVLRLFVDDFRSIIDADRNSALSADENNAKDQSVSSD</sequence>
<evidence type="ECO:0000256" key="1">
    <source>
        <dbReference type="SAM" id="Phobius"/>
    </source>
</evidence>
<accession>A0ABQ4YF55</accession>
<name>A0ABQ4YF55_9ASTR</name>
<proteinExistence type="predicted"/>
<feature type="transmembrane region" description="Helical" evidence="1">
    <location>
        <begin position="23"/>
        <end position="46"/>
    </location>
</feature>
<protein>
    <submittedName>
        <fullName evidence="2">Uncharacterized protein</fullName>
    </submittedName>
</protein>
<dbReference type="Proteomes" id="UP001151760">
    <property type="component" value="Unassembled WGS sequence"/>
</dbReference>
<comment type="caution">
    <text evidence="2">The sequence shown here is derived from an EMBL/GenBank/DDBJ whole genome shotgun (WGS) entry which is preliminary data.</text>
</comment>
<reference evidence="2" key="1">
    <citation type="journal article" date="2022" name="Int. J. Mol. Sci.">
        <title>Draft Genome of Tanacetum Coccineum: Genomic Comparison of Closely Related Tanacetum-Family Plants.</title>
        <authorList>
            <person name="Yamashiro T."/>
            <person name="Shiraishi A."/>
            <person name="Nakayama K."/>
            <person name="Satake H."/>
        </authorList>
    </citation>
    <scope>NUCLEOTIDE SEQUENCE</scope>
</reference>